<comment type="caution">
    <text evidence="2">The sequence shown here is derived from an EMBL/GenBank/DDBJ whole genome shotgun (WGS) entry which is preliminary data.</text>
</comment>
<feature type="chain" id="PRO_5040402838" evidence="1">
    <location>
        <begin position="19"/>
        <end position="144"/>
    </location>
</feature>
<dbReference type="Proteomes" id="UP000824998">
    <property type="component" value="Unassembled WGS sequence"/>
</dbReference>
<accession>A0A9P7YLX8</accession>
<evidence type="ECO:0000313" key="3">
    <source>
        <dbReference type="Proteomes" id="UP000824998"/>
    </source>
</evidence>
<protein>
    <submittedName>
        <fullName evidence="2">Uncharacterized protein</fullName>
    </submittedName>
</protein>
<evidence type="ECO:0000256" key="1">
    <source>
        <dbReference type="SAM" id="SignalP"/>
    </source>
</evidence>
<dbReference type="EMBL" id="MU251413">
    <property type="protein sequence ID" value="KAG9236183.1"/>
    <property type="molecule type" value="Genomic_DNA"/>
</dbReference>
<evidence type="ECO:0000313" key="2">
    <source>
        <dbReference type="EMBL" id="KAG9236183.1"/>
    </source>
</evidence>
<keyword evidence="1" id="KW-0732">Signal</keyword>
<gene>
    <name evidence="2" type="ORF">BJ875DRAFT_239134</name>
</gene>
<proteinExistence type="predicted"/>
<keyword evidence="3" id="KW-1185">Reference proteome</keyword>
<reference evidence="2" key="1">
    <citation type="journal article" date="2021" name="IMA Fungus">
        <title>Genomic characterization of three marine fungi, including Emericellopsis atlantica sp. nov. with signatures of a generalist lifestyle and marine biomass degradation.</title>
        <authorList>
            <person name="Hagestad O.C."/>
            <person name="Hou L."/>
            <person name="Andersen J.H."/>
            <person name="Hansen E.H."/>
            <person name="Altermark B."/>
            <person name="Li C."/>
            <person name="Kuhnert E."/>
            <person name="Cox R.J."/>
            <person name="Crous P.W."/>
            <person name="Spatafora J.W."/>
            <person name="Lail K."/>
            <person name="Amirebrahimi M."/>
            <person name="Lipzen A."/>
            <person name="Pangilinan J."/>
            <person name="Andreopoulos W."/>
            <person name="Hayes R.D."/>
            <person name="Ng V."/>
            <person name="Grigoriev I.V."/>
            <person name="Jackson S.A."/>
            <person name="Sutton T.D.S."/>
            <person name="Dobson A.D.W."/>
            <person name="Rama T."/>
        </authorList>
    </citation>
    <scope>NUCLEOTIDE SEQUENCE</scope>
    <source>
        <strain evidence="2">TRa018bII</strain>
    </source>
</reference>
<dbReference type="AlphaFoldDB" id="A0A9P7YLX8"/>
<sequence>MMALLEILHCLFSSQISSVSLPPNPVPKCRKDKPGSAVPRAKRALTAGQLIALPITALRVAIAGNPLTTALRIEAKRPVPLPLPAAPFVNSWSSSLPAAEVVVMCTRGWRASFWGLLWHRHGSVVRDSEEPISGDGTWRDLACP</sequence>
<name>A0A9P7YLX8_9HELO</name>
<feature type="signal peptide" evidence="1">
    <location>
        <begin position="1"/>
        <end position="18"/>
    </location>
</feature>
<organism evidence="2 3">
    <name type="scientific">Amylocarpus encephaloides</name>
    <dbReference type="NCBI Taxonomy" id="45428"/>
    <lineage>
        <taxon>Eukaryota</taxon>
        <taxon>Fungi</taxon>
        <taxon>Dikarya</taxon>
        <taxon>Ascomycota</taxon>
        <taxon>Pezizomycotina</taxon>
        <taxon>Leotiomycetes</taxon>
        <taxon>Helotiales</taxon>
        <taxon>Helotiales incertae sedis</taxon>
        <taxon>Amylocarpus</taxon>
    </lineage>
</organism>